<evidence type="ECO:0000313" key="3">
    <source>
        <dbReference type="EMBL" id="CAE8624324.1"/>
    </source>
</evidence>
<reference evidence="3" key="1">
    <citation type="submission" date="2021-02" db="EMBL/GenBank/DDBJ databases">
        <authorList>
            <person name="Dougan E. K."/>
            <person name="Rhodes N."/>
            <person name="Thang M."/>
            <person name="Chan C."/>
        </authorList>
    </citation>
    <scope>NUCLEOTIDE SEQUENCE</scope>
</reference>
<protein>
    <submittedName>
        <fullName evidence="3">Uncharacterized protein</fullName>
    </submittedName>
</protein>
<evidence type="ECO:0000256" key="2">
    <source>
        <dbReference type="SAM" id="Coils"/>
    </source>
</evidence>
<evidence type="ECO:0000313" key="4">
    <source>
        <dbReference type="Proteomes" id="UP000626109"/>
    </source>
</evidence>
<dbReference type="PANTHER" id="PTHR32083:SF0">
    <property type="entry name" value="CILIA AND FLAGELLA-ASSOCIATED PROTEIN 58"/>
    <property type="match status" value="1"/>
</dbReference>
<gene>
    <name evidence="3" type="ORF">PGLA2088_LOCUS329</name>
</gene>
<sequence>MADGAPSKEGEGDFEASAFEALERDFQEILQELVGDKSLEHFRLEYEKLHRALKKSHESEKQLIKKCRELNAEIVQNAVKVQTALKLSQEDQATITALKKEIERAWKMVEASHEKEQRARETIQNLKAEISKLGRLVEQGAGLSINQENMVNQLVQEKNDLVKHQDMLQSQASQMQQQNVDLNARVQALELERQKGNGELVRLKEMLDQLLEEADRHQKKKEKLDQDLKDLRGALEVKQTEINTKREELMGQREGYSTLERQLRE</sequence>
<feature type="coiled-coil region" evidence="2">
    <location>
        <begin position="165"/>
        <end position="248"/>
    </location>
</feature>
<accession>A0A813GBX5</accession>
<keyword evidence="1 2" id="KW-0175">Coiled coil</keyword>
<proteinExistence type="predicted"/>
<comment type="caution">
    <text evidence="3">The sequence shown here is derived from an EMBL/GenBank/DDBJ whole genome shotgun (WGS) entry which is preliminary data.</text>
</comment>
<feature type="coiled-coil region" evidence="2">
    <location>
        <begin position="109"/>
        <end position="136"/>
    </location>
</feature>
<dbReference type="AlphaFoldDB" id="A0A813GBX5"/>
<dbReference type="EMBL" id="CAJNNW010000176">
    <property type="protein sequence ID" value="CAE8624324.1"/>
    <property type="molecule type" value="Genomic_DNA"/>
</dbReference>
<dbReference type="PANTHER" id="PTHR32083">
    <property type="entry name" value="CILIA AND FLAGELLA-ASSOCIATED PROTEIN 58-RELATED"/>
    <property type="match status" value="1"/>
</dbReference>
<evidence type="ECO:0000256" key="1">
    <source>
        <dbReference type="ARBA" id="ARBA00023054"/>
    </source>
</evidence>
<feature type="non-terminal residue" evidence="3">
    <location>
        <position position="265"/>
    </location>
</feature>
<organism evidence="3 4">
    <name type="scientific">Polarella glacialis</name>
    <name type="common">Dinoflagellate</name>
    <dbReference type="NCBI Taxonomy" id="89957"/>
    <lineage>
        <taxon>Eukaryota</taxon>
        <taxon>Sar</taxon>
        <taxon>Alveolata</taxon>
        <taxon>Dinophyceae</taxon>
        <taxon>Suessiales</taxon>
        <taxon>Suessiaceae</taxon>
        <taxon>Polarella</taxon>
    </lineage>
</organism>
<name>A0A813GBX5_POLGL</name>
<dbReference type="Proteomes" id="UP000626109">
    <property type="component" value="Unassembled WGS sequence"/>
</dbReference>
<dbReference type="GO" id="GO:0005856">
    <property type="term" value="C:cytoskeleton"/>
    <property type="evidence" value="ECO:0007669"/>
    <property type="project" value="TreeGrafter"/>
</dbReference>